<dbReference type="RefSeq" id="WP_266087916.1">
    <property type="nucleotide sequence ID" value="NZ_RKLV01000009.1"/>
</dbReference>
<gene>
    <name evidence="1" type="ORF">EGH25_09360</name>
</gene>
<dbReference type="EMBL" id="RKLV01000009">
    <property type="protein sequence ID" value="MCX2819555.1"/>
    <property type="molecule type" value="Genomic_DNA"/>
</dbReference>
<dbReference type="InterPro" id="IPR058893">
    <property type="entry name" value="RHH-containing"/>
</dbReference>
<dbReference type="AlphaFoldDB" id="A0A9Q4C475"/>
<evidence type="ECO:0000313" key="1">
    <source>
        <dbReference type="EMBL" id="MCX2819555.1"/>
    </source>
</evidence>
<evidence type="ECO:0000313" key="2">
    <source>
        <dbReference type="Proteomes" id="UP001149411"/>
    </source>
</evidence>
<comment type="caution">
    <text evidence="1">The sequence shown here is derived from an EMBL/GenBank/DDBJ whole genome shotgun (WGS) entry which is preliminary data.</text>
</comment>
<accession>A0A9Q4C475</accession>
<protein>
    <recommendedName>
        <fullName evidence="3">Ribbon-helix-helix protein, copG family</fullName>
    </recommendedName>
</protein>
<keyword evidence="2" id="KW-1185">Reference proteome</keyword>
<name>A0A9Q4C475_9EURY</name>
<evidence type="ECO:0008006" key="3">
    <source>
        <dbReference type="Google" id="ProtNLM"/>
    </source>
</evidence>
<dbReference type="Pfam" id="PF26048">
    <property type="entry name" value="RHH_11"/>
    <property type="match status" value="1"/>
</dbReference>
<reference evidence="1" key="1">
    <citation type="submission" date="2022-09" db="EMBL/GenBank/DDBJ databases">
        <title>Haloadaptaus new haloarchaeum isolated from saline soil.</title>
        <authorList>
            <person name="Duran-Viseras A."/>
            <person name="Sanchez-Porro C."/>
            <person name="Ventosa A."/>
        </authorList>
    </citation>
    <scope>NUCLEOTIDE SEQUENCE</scope>
    <source>
        <strain evidence="1">F3-133</strain>
    </source>
</reference>
<organism evidence="1 2">
    <name type="scientific">Halorutilus salinus</name>
    <dbReference type="NCBI Taxonomy" id="2487751"/>
    <lineage>
        <taxon>Archaea</taxon>
        <taxon>Methanobacteriati</taxon>
        <taxon>Methanobacteriota</taxon>
        <taxon>Stenosarchaea group</taxon>
        <taxon>Halobacteria</taxon>
        <taxon>Halorutilales</taxon>
        <taxon>Halorutilaceae</taxon>
        <taxon>Halorutilus</taxon>
    </lineage>
</organism>
<dbReference type="Proteomes" id="UP001149411">
    <property type="component" value="Unassembled WGS sequence"/>
</dbReference>
<sequence length="104" mass="11620">MGLDELDGQLERNRRALGDDVHVPLDGQSRDELALLAAVLGTDADEVMRRAVHEYLRVLLGNQVLDAHLRQKYDVAYNEYLAGRETEDLPGEGSVRGDDDRGFL</sequence>
<proteinExistence type="predicted"/>